<dbReference type="Proteomes" id="UP001054945">
    <property type="component" value="Unassembled WGS sequence"/>
</dbReference>
<gene>
    <name evidence="2" type="ORF">CEXT_405131</name>
</gene>
<reference evidence="2 3" key="1">
    <citation type="submission" date="2021-06" db="EMBL/GenBank/DDBJ databases">
        <title>Caerostris extrusa draft genome.</title>
        <authorList>
            <person name="Kono N."/>
            <person name="Arakawa K."/>
        </authorList>
    </citation>
    <scope>NUCLEOTIDE SEQUENCE [LARGE SCALE GENOMIC DNA]</scope>
</reference>
<comment type="caution">
    <text evidence="2">The sequence shown here is derived from an EMBL/GenBank/DDBJ whole genome shotgun (WGS) entry which is preliminary data.</text>
</comment>
<dbReference type="EMBL" id="BPLR01019738">
    <property type="protein sequence ID" value="GIX71264.1"/>
    <property type="molecule type" value="Genomic_DNA"/>
</dbReference>
<feature type="region of interest" description="Disordered" evidence="1">
    <location>
        <begin position="1"/>
        <end position="20"/>
    </location>
</feature>
<evidence type="ECO:0000256" key="1">
    <source>
        <dbReference type="SAM" id="MobiDB-lite"/>
    </source>
</evidence>
<keyword evidence="3" id="KW-1185">Reference proteome</keyword>
<organism evidence="2 3">
    <name type="scientific">Caerostris extrusa</name>
    <name type="common">Bark spider</name>
    <name type="synonym">Caerostris bankana</name>
    <dbReference type="NCBI Taxonomy" id="172846"/>
    <lineage>
        <taxon>Eukaryota</taxon>
        <taxon>Metazoa</taxon>
        <taxon>Ecdysozoa</taxon>
        <taxon>Arthropoda</taxon>
        <taxon>Chelicerata</taxon>
        <taxon>Arachnida</taxon>
        <taxon>Araneae</taxon>
        <taxon>Araneomorphae</taxon>
        <taxon>Entelegynae</taxon>
        <taxon>Araneoidea</taxon>
        <taxon>Araneidae</taxon>
        <taxon>Caerostris</taxon>
    </lineage>
</organism>
<sequence>MFTPQITLGEDTSTDEGNVSLRTKPASNEIVRSPIPMPMKQAHKLSLFNWMVRWKYKYKNALWMRISTFNGNPTAIN</sequence>
<dbReference type="AlphaFoldDB" id="A0AAV4MKD8"/>
<accession>A0AAV4MKD8</accession>
<name>A0AAV4MKD8_CAEEX</name>
<evidence type="ECO:0000313" key="2">
    <source>
        <dbReference type="EMBL" id="GIX71264.1"/>
    </source>
</evidence>
<proteinExistence type="predicted"/>
<protein>
    <submittedName>
        <fullName evidence="2">Uncharacterized protein</fullName>
    </submittedName>
</protein>
<evidence type="ECO:0000313" key="3">
    <source>
        <dbReference type="Proteomes" id="UP001054945"/>
    </source>
</evidence>